<feature type="chain" id="PRO_5006711257" description="chitinase" evidence="14">
    <location>
        <begin position="21"/>
        <end position="334"/>
    </location>
</feature>
<keyword evidence="10" id="KW-0624">Polysaccharide degradation</keyword>
<feature type="domain" description="GH18" evidence="15">
    <location>
        <begin position="28"/>
        <end position="334"/>
    </location>
</feature>
<dbReference type="InterPro" id="IPR001579">
    <property type="entry name" value="Glyco_hydro_18_chit_AS"/>
</dbReference>
<dbReference type="PANTHER" id="PTHR45708">
    <property type="entry name" value="ENDOCHITINASE"/>
    <property type="match status" value="1"/>
</dbReference>
<keyword evidence="7" id="KW-0146">Chitin degradation</keyword>
<evidence type="ECO:0000256" key="6">
    <source>
        <dbReference type="ARBA" id="ARBA00022801"/>
    </source>
</evidence>
<dbReference type="PROSITE" id="PS01095">
    <property type="entry name" value="GH18_1"/>
    <property type="match status" value="1"/>
</dbReference>
<evidence type="ECO:0000256" key="8">
    <source>
        <dbReference type="ARBA" id="ARBA00023277"/>
    </source>
</evidence>
<feature type="signal peptide" evidence="14">
    <location>
        <begin position="1"/>
        <end position="20"/>
    </location>
</feature>
<evidence type="ECO:0000256" key="13">
    <source>
        <dbReference type="RuleBase" id="RU000489"/>
    </source>
</evidence>
<dbReference type="GO" id="GO:0000272">
    <property type="term" value="P:polysaccharide catabolic process"/>
    <property type="evidence" value="ECO:0007669"/>
    <property type="project" value="UniProtKB-KW"/>
</dbReference>
<keyword evidence="8" id="KW-0119">Carbohydrate metabolism</keyword>
<evidence type="ECO:0000256" key="5">
    <source>
        <dbReference type="ARBA" id="ARBA00022669"/>
    </source>
</evidence>
<dbReference type="GO" id="GO:0005576">
    <property type="term" value="C:extracellular region"/>
    <property type="evidence" value="ECO:0007669"/>
    <property type="project" value="TreeGrafter"/>
</dbReference>
<keyword evidence="6 13" id="KW-0378">Hydrolase</keyword>
<dbReference type="GO" id="GO:0006032">
    <property type="term" value="P:chitin catabolic process"/>
    <property type="evidence" value="ECO:0007669"/>
    <property type="project" value="UniProtKB-KW"/>
</dbReference>
<dbReference type="SUPFAM" id="SSF51445">
    <property type="entry name" value="(Trans)glycosidases"/>
    <property type="match status" value="1"/>
</dbReference>
<dbReference type="InterPro" id="IPR017853">
    <property type="entry name" value="GH"/>
</dbReference>
<keyword evidence="9 13" id="KW-0326">Glycosidase</keyword>
<gene>
    <name evidence="16" type="ORF">PISL3812_03958</name>
</gene>
<dbReference type="InterPro" id="IPR045321">
    <property type="entry name" value="Cts1-like"/>
</dbReference>
<dbReference type="EMBL" id="CVMT01000003">
    <property type="protein sequence ID" value="CRG86945.1"/>
    <property type="molecule type" value="Genomic_DNA"/>
</dbReference>
<dbReference type="PANTHER" id="PTHR45708:SF49">
    <property type="entry name" value="ENDOCHITINASE"/>
    <property type="match status" value="1"/>
</dbReference>
<evidence type="ECO:0000259" key="15">
    <source>
        <dbReference type="PROSITE" id="PS51910"/>
    </source>
</evidence>
<proteinExistence type="inferred from homology"/>
<dbReference type="EC" id="3.2.1.14" evidence="3"/>
<comment type="catalytic activity">
    <reaction evidence="1">
        <text>Random endo-hydrolysis of N-acetyl-beta-D-glucosaminide (1-&gt;4)-beta-linkages in chitin and chitodextrins.</text>
        <dbReference type="EC" id="3.2.1.14"/>
    </reaction>
</comment>
<evidence type="ECO:0000256" key="9">
    <source>
        <dbReference type="ARBA" id="ARBA00023295"/>
    </source>
</evidence>
<evidence type="ECO:0000256" key="2">
    <source>
        <dbReference type="ARBA" id="ARBA00004191"/>
    </source>
</evidence>
<evidence type="ECO:0000256" key="3">
    <source>
        <dbReference type="ARBA" id="ARBA00012729"/>
    </source>
</evidence>
<evidence type="ECO:0000256" key="12">
    <source>
        <dbReference type="ARBA" id="ARBA00025727"/>
    </source>
</evidence>
<dbReference type="PROSITE" id="PS51910">
    <property type="entry name" value="GH18_2"/>
    <property type="match status" value="1"/>
</dbReference>
<evidence type="ECO:0000256" key="10">
    <source>
        <dbReference type="ARBA" id="ARBA00023326"/>
    </source>
</evidence>
<keyword evidence="4" id="KW-0134">Cell wall</keyword>
<dbReference type="InterPro" id="IPR050542">
    <property type="entry name" value="Glycosyl_Hydrlase18_Chitinase"/>
</dbReference>
<reference evidence="16 17" key="1">
    <citation type="submission" date="2015-04" db="EMBL/GenBank/DDBJ databases">
        <authorList>
            <person name="Syromyatnikov M.Y."/>
            <person name="Popov V.N."/>
        </authorList>
    </citation>
    <scope>NUCLEOTIDE SEQUENCE [LARGE SCALE GENOMIC DNA]</scope>
    <source>
        <strain evidence="16">WF-38-12</strain>
    </source>
</reference>
<protein>
    <recommendedName>
        <fullName evidence="3">chitinase</fullName>
        <ecNumber evidence="3">3.2.1.14</ecNumber>
    </recommendedName>
</protein>
<keyword evidence="17" id="KW-1185">Reference proteome</keyword>
<comment type="similarity">
    <text evidence="12">Belongs to the glycosyl hydrolase 18 family. Chitinase class III subfamily.</text>
</comment>
<dbReference type="OrthoDB" id="2425929at2759"/>
<accession>A0A0U1LUP5</accession>
<evidence type="ECO:0000256" key="4">
    <source>
        <dbReference type="ARBA" id="ARBA00022512"/>
    </source>
</evidence>
<comment type="subcellular location">
    <subcellularLocation>
        <location evidence="2">Secreted</location>
        <location evidence="2">Cell wall</location>
    </subcellularLocation>
</comment>
<keyword evidence="4" id="KW-0964">Secreted</keyword>
<dbReference type="Gene3D" id="3.20.20.80">
    <property type="entry name" value="Glycosidases"/>
    <property type="match status" value="1"/>
</dbReference>
<organism evidence="16 17">
    <name type="scientific">Talaromyces islandicus</name>
    <name type="common">Penicillium islandicum</name>
    <dbReference type="NCBI Taxonomy" id="28573"/>
    <lineage>
        <taxon>Eukaryota</taxon>
        <taxon>Fungi</taxon>
        <taxon>Dikarya</taxon>
        <taxon>Ascomycota</taxon>
        <taxon>Pezizomycotina</taxon>
        <taxon>Eurotiomycetes</taxon>
        <taxon>Eurotiomycetidae</taxon>
        <taxon>Eurotiales</taxon>
        <taxon>Trichocomaceae</taxon>
        <taxon>Talaromyces</taxon>
        <taxon>Talaromyces sect. Islandici</taxon>
    </lineage>
</organism>
<dbReference type="Proteomes" id="UP000054383">
    <property type="component" value="Unassembled WGS sequence"/>
</dbReference>
<dbReference type="OMA" id="SYYCQNA"/>
<comment type="function">
    <text evidence="11">GPI-anchored chitinase involved in the degradation of chitin, a component of the cell walls of fungi and exoskeletal elements of some animals (including worms and arthropods). Required to reshape the cell wall at the sites where cell wall remodeling and/or cell wall maturation actively take place such as sites of conidia formation.</text>
</comment>
<keyword evidence="5" id="KW-0147">Chitin-binding</keyword>
<evidence type="ECO:0000256" key="11">
    <source>
        <dbReference type="ARBA" id="ARBA00024658"/>
    </source>
</evidence>
<evidence type="ECO:0000313" key="17">
    <source>
        <dbReference type="Proteomes" id="UP000054383"/>
    </source>
</evidence>
<dbReference type="GO" id="GO:0008843">
    <property type="term" value="F:endochitinase activity"/>
    <property type="evidence" value="ECO:0007669"/>
    <property type="project" value="UniProtKB-EC"/>
</dbReference>
<evidence type="ECO:0000256" key="1">
    <source>
        <dbReference type="ARBA" id="ARBA00000822"/>
    </source>
</evidence>
<dbReference type="CDD" id="cd02877">
    <property type="entry name" value="GH18_hevamine_XipI_class_III"/>
    <property type="match status" value="1"/>
</dbReference>
<keyword evidence="14" id="KW-0732">Signal</keyword>
<dbReference type="GO" id="GO:0008061">
    <property type="term" value="F:chitin binding"/>
    <property type="evidence" value="ECO:0007669"/>
    <property type="project" value="UniProtKB-KW"/>
</dbReference>
<dbReference type="InterPro" id="IPR001223">
    <property type="entry name" value="Glyco_hydro18_cat"/>
</dbReference>
<dbReference type="STRING" id="28573.A0A0U1LUP5"/>
<evidence type="ECO:0000313" key="16">
    <source>
        <dbReference type="EMBL" id="CRG86945.1"/>
    </source>
</evidence>
<evidence type="ECO:0000256" key="14">
    <source>
        <dbReference type="SAM" id="SignalP"/>
    </source>
</evidence>
<dbReference type="AlphaFoldDB" id="A0A0U1LUP5"/>
<name>A0A0U1LUP5_TALIS</name>
<sequence>MMRSSLALAAFAGTLTLVQAGLEKNGSQNIAVYWGQNSINQANTPTAQKRLGYYCENGDEVDTYMISFITKFEGTGGYPALNFANAQDNCTAINGTDLLDCPQIAEDIKTCQGLGKTILLSTGGGTYNEGGFSSEADAVAMAQTVWKLFGPVTNDSSIPRPFGDAVIDGFDFDFENLAMNNMPAYANELRKLYATDTSKTYYTSAAPQCVYPDYADGPMLDGAVFFDAIWIQFYNNGCGVSSYVAGATTQWNFNFNTWDTWAKNTSLNPDVKVFMGIPGNTGAASGYEDPTFVGTVIDYVKDFTSFGGLMIWDASQVWANDGFLSAVYAELPTN</sequence>
<evidence type="ECO:0000256" key="7">
    <source>
        <dbReference type="ARBA" id="ARBA00023024"/>
    </source>
</evidence>
<dbReference type="Pfam" id="PF00704">
    <property type="entry name" value="Glyco_hydro_18"/>
    <property type="match status" value="1"/>
</dbReference>